<organism evidence="2 3">
    <name type="scientific">Hydrogenophaga bisanensis</name>
    <dbReference type="NCBI Taxonomy" id="439611"/>
    <lineage>
        <taxon>Bacteria</taxon>
        <taxon>Pseudomonadati</taxon>
        <taxon>Pseudomonadota</taxon>
        <taxon>Betaproteobacteria</taxon>
        <taxon>Burkholderiales</taxon>
        <taxon>Comamonadaceae</taxon>
        <taxon>Hydrogenophaga</taxon>
    </lineage>
</organism>
<dbReference type="PANTHER" id="PTHR33525">
    <property type="match status" value="1"/>
</dbReference>
<dbReference type="InterPro" id="IPR013976">
    <property type="entry name" value="HDOD"/>
</dbReference>
<protein>
    <submittedName>
        <fullName evidence="2">HDOD domain-containing protein</fullName>
    </submittedName>
</protein>
<feature type="domain" description="HDOD" evidence="1">
    <location>
        <begin position="24"/>
        <end position="216"/>
    </location>
</feature>
<dbReference type="InterPro" id="IPR052340">
    <property type="entry name" value="RNase_Y/CdgJ"/>
</dbReference>
<evidence type="ECO:0000313" key="3">
    <source>
        <dbReference type="Proteomes" id="UP001596495"/>
    </source>
</evidence>
<dbReference type="Proteomes" id="UP001596495">
    <property type="component" value="Unassembled WGS sequence"/>
</dbReference>
<comment type="caution">
    <text evidence="2">The sequence shown here is derived from an EMBL/GenBank/DDBJ whole genome shotgun (WGS) entry which is preliminary data.</text>
</comment>
<name>A0ABW2RBW4_9BURK</name>
<dbReference type="EMBL" id="JBHTBX010000009">
    <property type="protein sequence ID" value="MFC7435594.1"/>
    <property type="molecule type" value="Genomic_DNA"/>
</dbReference>
<dbReference type="SUPFAM" id="SSF109604">
    <property type="entry name" value="HD-domain/PDEase-like"/>
    <property type="match status" value="1"/>
</dbReference>
<evidence type="ECO:0000313" key="2">
    <source>
        <dbReference type="EMBL" id="MFC7435594.1"/>
    </source>
</evidence>
<dbReference type="PROSITE" id="PS51833">
    <property type="entry name" value="HDOD"/>
    <property type="match status" value="1"/>
</dbReference>
<dbReference type="PANTHER" id="PTHR33525:SF6">
    <property type="entry name" value="HDOD DOMAIN-CONTAINING PROTEIN"/>
    <property type="match status" value="1"/>
</dbReference>
<accession>A0ABW2RBW4</accession>
<gene>
    <name evidence="2" type="ORF">ACFQNJ_13850</name>
</gene>
<sequence length="289" mass="31687">MNTTPFDDELRVARRSPALRDIIIPPCPDLLVQLQAATEQGDPDPGVLDRIASADVAMSAALIRLANSPLHGLHAPVSTVGQALTVLGLDPSVQLLTGFLTRNALRTHSPLLAHFWDTSTRRALACEHIARQLYTMDPGLGYSFGLFCHVGIPVMMQGVRGYASTLTEALARKDRSFVATENANHRTDHAVVGAIVARTWHLPLAVAQATRLHHDFSCLDDARIDPTVRHLVAMALVADHLLHQHEEPSALKEWERHGQQCLAHLQVGEAEVDHWVDQLHPVFEAHALG</sequence>
<dbReference type="Pfam" id="PF08668">
    <property type="entry name" value="HDOD"/>
    <property type="match status" value="1"/>
</dbReference>
<dbReference type="Gene3D" id="1.10.3210.10">
    <property type="entry name" value="Hypothetical protein af1432"/>
    <property type="match status" value="1"/>
</dbReference>
<keyword evidence="3" id="KW-1185">Reference proteome</keyword>
<proteinExistence type="predicted"/>
<dbReference type="RefSeq" id="WP_382258533.1">
    <property type="nucleotide sequence ID" value="NZ_JBHTBX010000009.1"/>
</dbReference>
<evidence type="ECO:0000259" key="1">
    <source>
        <dbReference type="PROSITE" id="PS51833"/>
    </source>
</evidence>
<reference evidence="3" key="1">
    <citation type="journal article" date="2019" name="Int. J. Syst. Evol. Microbiol.">
        <title>The Global Catalogue of Microorganisms (GCM) 10K type strain sequencing project: providing services to taxonomists for standard genome sequencing and annotation.</title>
        <authorList>
            <consortium name="The Broad Institute Genomics Platform"/>
            <consortium name="The Broad Institute Genome Sequencing Center for Infectious Disease"/>
            <person name="Wu L."/>
            <person name="Ma J."/>
        </authorList>
    </citation>
    <scope>NUCLEOTIDE SEQUENCE [LARGE SCALE GENOMIC DNA]</scope>
    <source>
        <strain evidence="3">CCUG 54518</strain>
    </source>
</reference>